<organism evidence="1 2">
    <name type="scientific">Oceanobacillus oncorhynchi</name>
    <dbReference type="NCBI Taxonomy" id="545501"/>
    <lineage>
        <taxon>Bacteria</taxon>
        <taxon>Bacillati</taxon>
        <taxon>Bacillota</taxon>
        <taxon>Bacilli</taxon>
        <taxon>Bacillales</taxon>
        <taxon>Bacillaceae</taxon>
        <taxon>Oceanobacillus</taxon>
    </lineage>
</organism>
<evidence type="ECO:0000313" key="2">
    <source>
        <dbReference type="Proteomes" id="UP000040453"/>
    </source>
</evidence>
<proteinExistence type="predicted"/>
<protein>
    <recommendedName>
        <fullName evidence="3">Fur-regulated basic protein FbpA</fullName>
    </recommendedName>
</protein>
<keyword evidence="2" id="KW-1185">Reference proteome</keyword>
<accession>A0A0A1MNT2</accession>
<dbReference type="EMBL" id="CDGG01000001">
    <property type="protein sequence ID" value="CEI81282.1"/>
    <property type="molecule type" value="Genomic_DNA"/>
</dbReference>
<reference evidence="1 2" key="1">
    <citation type="submission" date="2014-11" db="EMBL/GenBank/DDBJ databases">
        <authorList>
            <person name="Urmite Genomes Urmite Genomes"/>
        </authorList>
    </citation>
    <scope>NUCLEOTIDE SEQUENCE [LARGE SCALE GENOMIC DNA]</scope>
    <source>
        <strain evidence="1 2">Oc5</strain>
    </source>
</reference>
<sequence>MSETDVQQRKSELIRGLRRIGIFYTSDGRKLEECSLYTLEWTNISVRYELANERMTKL</sequence>
<dbReference type="AlphaFoldDB" id="A0A0A1MNT2"/>
<dbReference type="RefSeq" id="WP_175297010.1">
    <property type="nucleotide sequence ID" value="NZ_CDGG01000001.1"/>
</dbReference>
<gene>
    <name evidence="1" type="ORF">BN997_01100</name>
</gene>
<evidence type="ECO:0000313" key="1">
    <source>
        <dbReference type="EMBL" id="CEI81282.1"/>
    </source>
</evidence>
<evidence type="ECO:0008006" key="3">
    <source>
        <dbReference type="Google" id="ProtNLM"/>
    </source>
</evidence>
<dbReference type="STRING" id="545501.BN997_01100"/>
<name>A0A0A1MNT2_9BACI</name>
<dbReference type="Proteomes" id="UP000040453">
    <property type="component" value="Unassembled WGS sequence"/>
</dbReference>